<protein>
    <recommendedName>
        <fullName evidence="8">Rhodopsin domain-containing protein</fullName>
    </recommendedName>
</protein>
<evidence type="ECO:0000256" key="7">
    <source>
        <dbReference type="SAM" id="Phobius"/>
    </source>
</evidence>
<feature type="transmembrane region" description="Helical" evidence="7">
    <location>
        <begin position="16"/>
        <end position="37"/>
    </location>
</feature>
<evidence type="ECO:0000256" key="2">
    <source>
        <dbReference type="ARBA" id="ARBA00022692"/>
    </source>
</evidence>
<feature type="transmembrane region" description="Helical" evidence="7">
    <location>
        <begin position="207"/>
        <end position="231"/>
    </location>
</feature>
<organism evidence="9 10">
    <name type="scientific">Apodospora peruviana</name>
    <dbReference type="NCBI Taxonomy" id="516989"/>
    <lineage>
        <taxon>Eukaryota</taxon>
        <taxon>Fungi</taxon>
        <taxon>Dikarya</taxon>
        <taxon>Ascomycota</taxon>
        <taxon>Pezizomycotina</taxon>
        <taxon>Sordariomycetes</taxon>
        <taxon>Sordariomycetidae</taxon>
        <taxon>Sordariales</taxon>
        <taxon>Lasiosphaeriaceae</taxon>
        <taxon>Apodospora</taxon>
    </lineage>
</organism>
<accession>A0AAE0I4Z0</accession>
<keyword evidence="4 7" id="KW-0472">Membrane</keyword>
<dbReference type="Pfam" id="PF20684">
    <property type="entry name" value="Fung_rhodopsin"/>
    <property type="match status" value="1"/>
</dbReference>
<name>A0AAE0I4Z0_9PEZI</name>
<feature type="transmembrane region" description="Helical" evidence="7">
    <location>
        <begin position="125"/>
        <end position="147"/>
    </location>
</feature>
<dbReference type="AlphaFoldDB" id="A0AAE0I4Z0"/>
<keyword evidence="2 7" id="KW-0812">Transmembrane</keyword>
<evidence type="ECO:0000256" key="1">
    <source>
        <dbReference type="ARBA" id="ARBA00004141"/>
    </source>
</evidence>
<reference evidence="9" key="1">
    <citation type="journal article" date="2023" name="Mol. Phylogenet. Evol.">
        <title>Genome-scale phylogeny and comparative genomics of the fungal order Sordariales.</title>
        <authorList>
            <person name="Hensen N."/>
            <person name="Bonometti L."/>
            <person name="Westerberg I."/>
            <person name="Brannstrom I.O."/>
            <person name="Guillou S."/>
            <person name="Cros-Aarteil S."/>
            <person name="Calhoun S."/>
            <person name="Haridas S."/>
            <person name="Kuo A."/>
            <person name="Mondo S."/>
            <person name="Pangilinan J."/>
            <person name="Riley R."/>
            <person name="LaButti K."/>
            <person name="Andreopoulos B."/>
            <person name="Lipzen A."/>
            <person name="Chen C."/>
            <person name="Yan M."/>
            <person name="Daum C."/>
            <person name="Ng V."/>
            <person name="Clum A."/>
            <person name="Steindorff A."/>
            <person name="Ohm R.A."/>
            <person name="Martin F."/>
            <person name="Silar P."/>
            <person name="Natvig D.O."/>
            <person name="Lalanne C."/>
            <person name="Gautier V."/>
            <person name="Ament-Velasquez S.L."/>
            <person name="Kruys A."/>
            <person name="Hutchinson M.I."/>
            <person name="Powell A.J."/>
            <person name="Barry K."/>
            <person name="Miller A.N."/>
            <person name="Grigoriev I.V."/>
            <person name="Debuchy R."/>
            <person name="Gladieux P."/>
            <person name="Hiltunen Thoren M."/>
            <person name="Johannesson H."/>
        </authorList>
    </citation>
    <scope>NUCLEOTIDE SEQUENCE</scope>
    <source>
        <strain evidence="9">CBS 118394</strain>
    </source>
</reference>
<comment type="subcellular location">
    <subcellularLocation>
        <location evidence="1">Membrane</location>
        <topology evidence="1">Multi-pass membrane protein</topology>
    </subcellularLocation>
</comment>
<comment type="similarity">
    <text evidence="5">Belongs to the SAT4 family.</text>
</comment>
<dbReference type="PANTHER" id="PTHR33048">
    <property type="entry name" value="PTH11-LIKE INTEGRAL MEMBRANE PROTEIN (AFU_ORTHOLOGUE AFUA_5G11245)"/>
    <property type="match status" value="1"/>
</dbReference>
<dbReference type="PANTHER" id="PTHR33048:SF47">
    <property type="entry name" value="INTEGRAL MEMBRANE PROTEIN-RELATED"/>
    <property type="match status" value="1"/>
</dbReference>
<reference evidence="9" key="2">
    <citation type="submission" date="2023-06" db="EMBL/GenBank/DDBJ databases">
        <authorList>
            <consortium name="Lawrence Berkeley National Laboratory"/>
            <person name="Haridas S."/>
            <person name="Hensen N."/>
            <person name="Bonometti L."/>
            <person name="Westerberg I."/>
            <person name="Brannstrom I.O."/>
            <person name="Guillou S."/>
            <person name="Cros-Aarteil S."/>
            <person name="Calhoun S."/>
            <person name="Kuo A."/>
            <person name="Mondo S."/>
            <person name="Pangilinan J."/>
            <person name="Riley R."/>
            <person name="Labutti K."/>
            <person name="Andreopoulos B."/>
            <person name="Lipzen A."/>
            <person name="Chen C."/>
            <person name="Yanf M."/>
            <person name="Daum C."/>
            <person name="Ng V."/>
            <person name="Clum A."/>
            <person name="Steindorff A."/>
            <person name="Ohm R."/>
            <person name="Martin F."/>
            <person name="Silar P."/>
            <person name="Natvig D."/>
            <person name="Lalanne C."/>
            <person name="Gautier V."/>
            <person name="Ament-Velasquez S.L."/>
            <person name="Kruys A."/>
            <person name="Hutchinson M.I."/>
            <person name="Powell A.J."/>
            <person name="Barry K."/>
            <person name="Miller A.N."/>
            <person name="Grigoriev I.V."/>
            <person name="Debuchy R."/>
            <person name="Gladieux P."/>
            <person name="Thoren M.H."/>
            <person name="Johannesson H."/>
        </authorList>
    </citation>
    <scope>NUCLEOTIDE SEQUENCE</scope>
    <source>
        <strain evidence="9">CBS 118394</strain>
    </source>
</reference>
<evidence type="ECO:0000256" key="3">
    <source>
        <dbReference type="ARBA" id="ARBA00022989"/>
    </source>
</evidence>
<keyword evidence="3 7" id="KW-1133">Transmembrane helix</keyword>
<feature type="transmembrane region" description="Helical" evidence="7">
    <location>
        <begin position="49"/>
        <end position="69"/>
    </location>
</feature>
<dbReference type="InterPro" id="IPR049326">
    <property type="entry name" value="Rhodopsin_dom_fungi"/>
</dbReference>
<feature type="region of interest" description="Disordered" evidence="6">
    <location>
        <begin position="299"/>
        <end position="345"/>
    </location>
</feature>
<evidence type="ECO:0000313" key="9">
    <source>
        <dbReference type="EMBL" id="KAK3318699.1"/>
    </source>
</evidence>
<dbReference type="InterPro" id="IPR052337">
    <property type="entry name" value="SAT4-like"/>
</dbReference>
<evidence type="ECO:0000256" key="6">
    <source>
        <dbReference type="SAM" id="MobiDB-lite"/>
    </source>
</evidence>
<gene>
    <name evidence="9" type="ORF">B0H66DRAFT_248024</name>
</gene>
<proteinExistence type="inferred from homology"/>
<feature type="domain" description="Rhodopsin" evidence="8">
    <location>
        <begin position="33"/>
        <end position="266"/>
    </location>
</feature>
<evidence type="ECO:0000313" key="10">
    <source>
        <dbReference type="Proteomes" id="UP001283341"/>
    </source>
</evidence>
<evidence type="ECO:0000256" key="4">
    <source>
        <dbReference type="ARBA" id="ARBA00023136"/>
    </source>
</evidence>
<feature type="transmembrane region" description="Helical" evidence="7">
    <location>
        <begin position="89"/>
        <end position="113"/>
    </location>
</feature>
<evidence type="ECO:0000259" key="8">
    <source>
        <dbReference type="Pfam" id="PF20684"/>
    </source>
</evidence>
<sequence>MGVSVDDVVNSPQGKILILSLVAIPICILVTVLRVVATWRLNHKLGWDDGFAVMALLGFLVYAGTPIVGTAMAGNIDDDYEIAVLTAKLAYIGTPFFFVNQLFARGSLIVLYHRIFWSDRAFVRWIYLLAAVHVSWFIAFFFTILFLCTPVSKWWDVVGDQPGWCISGEAYLVAEEGINSLLDFAVLALAIYVVQKVMTKTNIKRKLAFIFAVGGLSGVIGFIKIGLVYNIENTAGQENDENAFWDILQMTTSVLCTCAPMYRTMLPLGPVWNRIKLSTKSWARRSRGYYWTLVHTSTSHSGSRSRRLHTKDSNNVSNSGGGSDIASHGKRNGAAAADRRDLQGSGTSGPVLPFYIGGAEAEYTWSQFDKSEDILLPIYKSESGTGRSAEIESKPGTRFEVHRVV</sequence>
<dbReference type="EMBL" id="JAUEDM010000004">
    <property type="protein sequence ID" value="KAK3318699.1"/>
    <property type="molecule type" value="Genomic_DNA"/>
</dbReference>
<feature type="transmembrane region" description="Helical" evidence="7">
    <location>
        <begin position="177"/>
        <end position="195"/>
    </location>
</feature>
<keyword evidence="10" id="KW-1185">Reference proteome</keyword>
<comment type="caution">
    <text evidence="9">The sequence shown here is derived from an EMBL/GenBank/DDBJ whole genome shotgun (WGS) entry which is preliminary data.</text>
</comment>
<dbReference type="Proteomes" id="UP001283341">
    <property type="component" value="Unassembled WGS sequence"/>
</dbReference>
<dbReference type="GO" id="GO:0016020">
    <property type="term" value="C:membrane"/>
    <property type="evidence" value="ECO:0007669"/>
    <property type="project" value="UniProtKB-SubCell"/>
</dbReference>
<evidence type="ECO:0000256" key="5">
    <source>
        <dbReference type="ARBA" id="ARBA00038359"/>
    </source>
</evidence>